<dbReference type="Proteomes" id="UP000298551">
    <property type="component" value="Chromosome"/>
</dbReference>
<dbReference type="PANTHER" id="PTHR38831:SF2">
    <property type="entry name" value="TYPE II SECRETION SYSTEM PROTEIN K"/>
    <property type="match status" value="1"/>
</dbReference>
<proteinExistence type="predicted"/>
<sequence length="238" mass="25854">MKRLQRGAALLLVLWVIGLLSVLLGGLAMSVQLQQRQAIWRSNQTDAVLTAQAGLELAVVNLLRAGPSGWLADGREHAVQFNHSTLQVSVISERGKLDLNAGSLHHLEKLLRAGGASSEDAKRVTQALRTRRNKVPLRMLEEYRQLPGMTYAVYQRTLPWVTIWSGNAEPDPGLAPPSLAQVLGLPRRAGPGADAGKLVTITSIARRTNGLGAELQATVVLLPGYAGGKPYRVLRWRE</sequence>
<dbReference type="SUPFAM" id="SSF158544">
    <property type="entry name" value="GspK insert domain-like"/>
    <property type="match status" value="1"/>
</dbReference>
<dbReference type="PANTHER" id="PTHR38831">
    <property type="entry name" value="TYPE II SECRETION SYSTEM PROTEIN K"/>
    <property type="match status" value="1"/>
</dbReference>
<dbReference type="RefSeq" id="WP_136914542.1">
    <property type="nucleotide sequence ID" value="NZ_CP039371.1"/>
</dbReference>
<dbReference type="EMBL" id="CP039371">
    <property type="protein sequence ID" value="QCI12385.1"/>
    <property type="molecule type" value="Genomic_DNA"/>
</dbReference>
<dbReference type="InterPro" id="IPR038072">
    <property type="entry name" value="GspK_central_sf"/>
</dbReference>
<dbReference type="AlphaFoldDB" id="A0A4D6XHH4"/>
<dbReference type="InterPro" id="IPR005628">
    <property type="entry name" value="GspK"/>
</dbReference>
<dbReference type="GO" id="GO:0016020">
    <property type="term" value="C:membrane"/>
    <property type="evidence" value="ECO:0007669"/>
    <property type="project" value="InterPro"/>
</dbReference>
<protein>
    <submittedName>
        <fullName evidence="1">General secretion pathway protein GspK</fullName>
    </submittedName>
</protein>
<dbReference type="OrthoDB" id="6183040at2"/>
<evidence type="ECO:0000313" key="2">
    <source>
        <dbReference type="Proteomes" id="UP000298551"/>
    </source>
</evidence>
<evidence type="ECO:0000313" key="1">
    <source>
        <dbReference type="EMBL" id="QCI12385.1"/>
    </source>
</evidence>
<name>A0A4D6XHH4_PSEPU</name>
<dbReference type="GO" id="GO:0009306">
    <property type="term" value="P:protein secretion"/>
    <property type="evidence" value="ECO:0007669"/>
    <property type="project" value="InterPro"/>
</dbReference>
<accession>A0A4D6XHH4</accession>
<reference evidence="2" key="1">
    <citation type="submission" date="2019-04" db="EMBL/GenBank/DDBJ databases">
        <title>Genome sequence of Pseudomonas putida 1290, an auxin catabolizing strain.</title>
        <authorList>
            <person name="Laird T.S."/>
            <person name="Leveau J.H.J."/>
        </authorList>
    </citation>
    <scope>NUCLEOTIDE SEQUENCE [LARGE SCALE GENOMIC DNA]</scope>
    <source>
        <strain evidence="2">1290</strain>
    </source>
</reference>
<gene>
    <name evidence="1" type="ORF">E6B08_13870</name>
</gene>
<organism evidence="1 2">
    <name type="scientific">Pseudomonas putida</name>
    <name type="common">Arthrobacter siderocapsulatus</name>
    <dbReference type="NCBI Taxonomy" id="303"/>
    <lineage>
        <taxon>Bacteria</taxon>
        <taxon>Pseudomonadati</taxon>
        <taxon>Pseudomonadota</taxon>
        <taxon>Gammaproteobacteria</taxon>
        <taxon>Pseudomonadales</taxon>
        <taxon>Pseudomonadaceae</taxon>
        <taxon>Pseudomonas</taxon>
    </lineage>
</organism>